<feature type="compositionally biased region" description="Basic and acidic residues" evidence="1">
    <location>
        <begin position="126"/>
        <end position="139"/>
    </location>
</feature>
<feature type="compositionally biased region" description="Basic residues" evidence="1">
    <location>
        <begin position="48"/>
        <end position="61"/>
    </location>
</feature>
<accession>A0A6J4PVX9</accession>
<feature type="compositionally biased region" description="Low complexity" evidence="1">
    <location>
        <begin position="243"/>
        <end position="252"/>
    </location>
</feature>
<proteinExistence type="predicted"/>
<gene>
    <name evidence="2" type="ORF">AVDCRST_MAG64-3191</name>
</gene>
<feature type="region of interest" description="Disordered" evidence="1">
    <location>
        <begin position="1"/>
        <end position="292"/>
    </location>
</feature>
<feature type="compositionally biased region" description="Basic and acidic residues" evidence="1">
    <location>
        <begin position="254"/>
        <end position="280"/>
    </location>
</feature>
<evidence type="ECO:0000313" key="2">
    <source>
        <dbReference type="EMBL" id="CAA9426080.1"/>
    </source>
</evidence>
<name>A0A6J4PVX9_9BACT</name>
<feature type="non-terminal residue" evidence="2">
    <location>
        <position position="1"/>
    </location>
</feature>
<evidence type="ECO:0000256" key="1">
    <source>
        <dbReference type="SAM" id="MobiDB-lite"/>
    </source>
</evidence>
<dbReference type="EMBL" id="CADCUQ010000731">
    <property type="protein sequence ID" value="CAA9426080.1"/>
    <property type="molecule type" value="Genomic_DNA"/>
</dbReference>
<sequence length="292" mass="30392">AGRSRPHQPLRLDPRQPAGRVGTGAGDVLADPRRGDAGLGGPRAGRVLARRPRAVPARRRAGPLGAAGDRDRVPDRPVAPVGLDPGRGDRDGHGGGRARAGRPGQQPGEGGRVARDRVHHPVRARRGADQPVRQRDRPGPRVRAVRAARVLHAGPVDEGAADGRHPGRRRRADGRVLPAPAGQHVRPAAGPEHGRAGRGRPLRGDGRAVADDGGQLRGGRGDPGRRAAGHAGQHRPALDRPDAGPAAAVGRPRGAGDCDRVLAEPPGDPEHVEQRGDLGRRVRAVPGELAAR</sequence>
<protein>
    <submittedName>
        <fullName evidence="2">Mn-Zn_transporter_SitD</fullName>
    </submittedName>
</protein>
<dbReference type="AlphaFoldDB" id="A0A6J4PVX9"/>
<feature type="non-terminal residue" evidence="2">
    <location>
        <position position="292"/>
    </location>
</feature>
<feature type="compositionally biased region" description="Low complexity" evidence="1">
    <location>
        <begin position="141"/>
        <end position="150"/>
    </location>
</feature>
<organism evidence="2">
    <name type="scientific">uncultured Phycisphaerae bacterium</name>
    <dbReference type="NCBI Taxonomy" id="904963"/>
    <lineage>
        <taxon>Bacteria</taxon>
        <taxon>Pseudomonadati</taxon>
        <taxon>Planctomycetota</taxon>
        <taxon>Phycisphaerae</taxon>
        <taxon>environmental samples</taxon>
    </lineage>
</organism>
<reference evidence="2" key="1">
    <citation type="submission" date="2020-02" db="EMBL/GenBank/DDBJ databases">
        <authorList>
            <person name="Meier V. D."/>
        </authorList>
    </citation>
    <scope>NUCLEOTIDE SEQUENCE</scope>
    <source>
        <strain evidence="2">AVDCRST_MAG64</strain>
    </source>
</reference>